<dbReference type="Proteomes" id="UP000800235">
    <property type="component" value="Unassembled WGS sequence"/>
</dbReference>
<keyword evidence="4" id="KW-1185">Reference proteome</keyword>
<comment type="caution">
    <text evidence="3">The sequence shown here is derived from an EMBL/GenBank/DDBJ whole genome shotgun (WGS) entry which is preliminary data.</text>
</comment>
<feature type="compositionally biased region" description="Basic and acidic residues" evidence="1">
    <location>
        <begin position="332"/>
        <end position="344"/>
    </location>
</feature>
<keyword evidence="2" id="KW-0472">Membrane</keyword>
<feature type="transmembrane region" description="Helical" evidence="2">
    <location>
        <begin position="144"/>
        <end position="163"/>
    </location>
</feature>
<dbReference type="AlphaFoldDB" id="A0A9P4TWS2"/>
<feature type="compositionally biased region" description="Low complexity" evidence="1">
    <location>
        <begin position="355"/>
        <end position="370"/>
    </location>
</feature>
<feature type="transmembrane region" description="Helical" evidence="2">
    <location>
        <begin position="209"/>
        <end position="229"/>
    </location>
</feature>
<feature type="transmembrane region" description="Helical" evidence="2">
    <location>
        <begin position="121"/>
        <end position="137"/>
    </location>
</feature>
<feature type="compositionally biased region" description="Polar residues" evidence="1">
    <location>
        <begin position="371"/>
        <end position="382"/>
    </location>
</feature>
<feature type="transmembrane region" description="Helical" evidence="2">
    <location>
        <begin position="287"/>
        <end position="306"/>
    </location>
</feature>
<evidence type="ECO:0000313" key="3">
    <source>
        <dbReference type="EMBL" id="KAF2429574.1"/>
    </source>
</evidence>
<name>A0A9P4TWS2_9PEZI</name>
<dbReference type="EMBL" id="MU007046">
    <property type="protein sequence ID" value="KAF2429574.1"/>
    <property type="molecule type" value="Genomic_DNA"/>
</dbReference>
<evidence type="ECO:0000256" key="1">
    <source>
        <dbReference type="SAM" id="MobiDB-lite"/>
    </source>
</evidence>
<evidence type="ECO:0000256" key="2">
    <source>
        <dbReference type="SAM" id="Phobius"/>
    </source>
</evidence>
<reference evidence="3" key="1">
    <citation type="journal article" date="2020" name="Stud. Mycol.">
        <title>101 Dothideomycetes genomes: a test case for predicting lifestyles and emergence of pathogens.</title>
        <authorList>
            <person name="Haridas S."/>
            <person name="Albert R."/>
            <person name="Binder M."/>
            <person name="Bloem J."/>
            <person name="Labutti K."/>
            <person name="Salamov A."/>
            <person name="Andreopoulos B."/>
            <person name="Baker S."/>
            <person name="Barry K."/>
            <person name="Bills G."/>
            <person name="Bluhm B."/>
            <person name="Cannon C."/>
            <person name="Castanera R."/>
            <person name="Culley D."/>
            <person name="Daum C."/>
            <person name="Ezra D."/>
            <person name="Gonzalez J."/>
            <person name="Henrissat B."/>
            <person name="Kuo A."/>
            <person name="Liang C."/>
            <person name="Lipzen A."/>
            <person name="Lutzoni F."/>
            <person name="Magnuson J."/>
            <person name="Mondo S."/>
            <person name="Nolan M."/>
            <person name="Ohm R."/>
            <person name="Pangilinan J."/>
            <person name="Park H.-J."/>
            <person name="Ramirez L."/>
            <person name="Alfaro M."/>
            <person name="Sun H."/>
            <person name="Tritt A."/>
            <person name="Yoshinaga Y."/>
            <person name="Zwiers L.-H."/>
            <person name="Turgeon B."/>
            <person name="Goodwin S."/>
            <person name="Spatafora J."/>
            <person name="Crous P."/>
            <person name="Grigoriev I."/>
        </authorList>
    </citation>
    <scope>NUCLEOTIDE SEQUENCE</scope>
    <source>
        <strain evidence="3">CBS 130266</strain>
    </source>
</reference>
<gene>
    <name evidence="3" type="ORF">EJ08DRAFT_679918</name>
</gene>
<feature type="region of interest" description="Disordered" evidence="1">
    <location>
        <begin position="309"/>
        <end position="382"/>
    </location>
</feature>
<keyword evidence="2" id="KW-0812">Transmembrane</keyword>
<proteinExistence type="predicted"/>
<feature type="transmembrane region" description="Helical" evidence="2">
    <location>
        <begin position="61"/>
        <end position="77"/>
    </location>
</feature>
<protein>
    <submittedName>
        <fullName evidence="3">Uncharacterized protein</fullName>
    </submittedName>
</protein>
<feature type="transmembrane region" description="Helical" evidence="2">
    <location>
        <begin position="84"/>
        <end position="101"/>
    </location>
</feature>
<organism evidence="3 4">
    <name type="scientific">Tothia fuscella</name>
    <dbReference type="NCBI Taxonomy" id="1048955"/>
    <lineage>
        <taxon>Eukaryota</taxon>
        <taxon>Fungi</taxon>
        <taxon>Dikarya</taxon>
        <taxon>Ascomycota</taxon>
        <taxon>Pezizomycotina</taxon>
        <taxon>Dothideomycetes</taxon>
        <taxon>Pleosporomycetidae</taxon>
        <taxon>Venturiales</taxon>
        <taxon>Cylindrosympodiaceae</taxon>
        <taxon>Tothia</taxon>
    </lineage>
</organism>
<accession>A0A9P4TWS2</accession>
<feature type="transmembrane region" description="Helical" evidence="2">
    <location>
        <begin position="250"/>
        <end position="267"/>
    </location>
</feature>
<sequence>MMNTSLADSWGLRANATARYYEDSLMDFTDPYYDWFTLGTGNFTQNYPQCKEYRSLAISETFLWLLMFFAVLAVLAVKRRFKSGLALLGLFTLLSMVKGAVDWHNWYILCTCTWRPRPIDNWAFGILLMAIACFIGSPQIIAAAVLVVLPFTGTILYLIVTFFRKTGPHFRFWQRVGSAQTTTTDIDVRVLLGLKTLSTYSWDVKWKGLAFAANIIYIVAIVSLLAYALHRANSNLRRQTTSTDRSIAPLAVLALVFCSFKLAYIFMRSAFAAQHHTWCDGKLGLRVLWAFVFPFLAACTLLFGALKSDSPTADQPRRKRGKSSSSSLSSSDKPEAIDDIEAPRSNHTVPPSRQPTANRAPPTRAPTTANGQPFTVEPTNTL</sequence>
<keyword evidence="2" id="KW-1133">Transmembrane helix</keyword>
<evidence type="ECO:0000313" key="4">
    <source>
        <dbReference type="Proteomes" id="UP000800235"/>
    </source>
</evidence>